<proteinExistence type="predicted"/>
<dbReference type="EMBL" id="BMAW01087586">
    <property type="protein sequence ID" value="GFS30477.1"/>
    <property type="molecule type" value="Genomic_DNA"/>
</dbReference>
<dbReference type="InterPro" id="IPR008042">
    <property type="entry name" value="Retrotrans_Pao"/>
</dbReference>
<dbReference type="Pfam" id="PF05380">
    <property type="entry name" value="Peptidase_A17"/>
    <property type="match status" value="1"/>
</dbReference>
<accession>A0A8X6M841</accession>
<evidence type="ECO:0000313" key="1">
    <source>
        <dbReference type="EMBL" id="GFS30477.1"/>
    </source>
</evidence>
<keyword evidence="2" id="KW-1185">Reference proteome</keyword>
<gene>
    <name evidence="1" type="ORF">NPIL_49591</name>
</gene>
<dbReference type="AlphaFoldDB" id="A0A8X6M841"/>
<sequence>MPQRKHMVFVYLRIKLDNGNIISSFVVSMCSEAPLRTFCFLRLELLGALLSERIIDEIETALEHPIGLFYWTDPTIASFWIKGNSKKHKVLMKYRIPGMQKLNKHNDCHH</sequence>
<protein>
    <submittedName>
        <fullName evidence="1">Uncharacterized protein</fullName>
    </submittedName>
</protein>
<organism evidence="1 2">
    <name type="scientific">Nephila pilipes</name>
    <name type="common">Giant wood spider</name>
    <name type="synonym">Nephila maculata</name>
    <dbReference type="NCBI Taxonomy" id="299642"/>
    <lineage>
        <taxon>Eukaryota</taxon>
        <taxon>Metazoa</taxon>
        <taxon>Ecdysozoa</taxon>
        <taxon>Arthropoda</taxon>
        <taxon>Chelicerata</taxon>
        <taxon>Arachnida</taxon>
        <taxon>Araneae</taxon>
        <taxon>Araneomorphae</taxon>
        <taxon>Entelegynae</taxon>
        <taxon>Araneoidea</taxon>
        <taxon>Nephilidae</taxon>
        <taxon>Nephila</taxon>
    </lineage>
</organism>
<reference evidence="1" key="1">
    <citation type="submission" date="2020-08" db="EMBL/GenBank/DDBJ databases">
        <title>Multicomponent nature underlies the extraordinary mechanical properties of spider dragline silk.</title>
        <authorList>
            <person name="Kono N."/>
            <person name="Nakamura H."/>
            <person name="Mori M."/>
            <person name="Yoshida Y."/>
            <person name="Ohtoshi R."/>
            <person name="Malay A.D."/>
            <person name="Moran D.A.P."/>
            <person name="Tomita M."/>
            <person name="Numata K."/>
            <person name="Arakawa K."/>
        </authorList>
    </citation>
    <scope>NUCLEOTIDE SEQUENCE</scope>
</reference>
<comment type="caution">
    <text evidence="1">The sequence shown here is derived from an EMBL/GenBank/DDBJ whole genome shotgun (WGS) entry which is preliminary data.</text>
</comment>
<dbReference type="Proteomes" id="UP000887013">
    <property type="component" value="Unassembled WGS sequence"/>
</dbReference>
<name>A0A8X6M841_NEPPI</name>
<evidence type="ECO:0000313" key="2">
    <source>
        <dbReference type="Proteomes" id="UP000887013"/>
    </source>
</evidence>